<dbReference type="EMBL" id="LR797129">
    <property type="protein sequence ID" value="CAB4188241.1"/>
    <property type="molecule type" value="Genomic_DNA"/>
</dbReference>
<keyword evidence="3" id="KW-0231">Viral genome packaging</keyword>
<protein>
    <submittedName>
        <fullName evidence="4">Bacteriophage/Gene transfer agent portal protein</fullName>
    </submittedName>
</protein>
<accession>A0A6J5R3V2</accession>
<evidence type="ECO:0000256" key="3">
    <source>
        <dbReference type="ARBA" id="ARBA00023219"/>
    </source>
</evidence>
<keyword evidence="2" id="KW-1160">Virus entry into host cell</keyword>
<keyword evidence="1" id="KW-0118">Viral capsid assembly</keyword>
<proteinExistence type="predicted"/>
<dbReference type="Pfam" id="PF04860">
    <property type="entry name" value="Phage_portal"/>
    <property type="match status" value="1"/>
</dbReference>
<organism evidence="4">
    <name type="scientific">uncultured Caudovirales phage</name>
    <dbReference type="NCBI Taxonomy" id="2100421"/>
    <lineage>
        <taxon>Viruses</taxon>
        <taxon>Duplodnaviria</taxon>
        <taxon>Heunggongvirae</taxon>
        <taxon>Uroviricota</taxon>
        <taxon>Caudoviricetes</taxon>
        <taxon>Peduoviridae</taxon>
        <taxon>Maltschvirus</taxon>
        <taxon>Maltschvirus maltsch</taxon>
    </lineage>
</organism>
<sequence length="644" mass="71779">MNHNESNIVSLKLSEYVAKSDAERVDRKGWVNYGADNDFPQYLRDLSHESPVHGSLVVAIGDMIAGKGIKSEQYQAELDALDVDALTYAAAHDLKLFGGFFIEVIWSNDRTVISKLNAIPFEECRIAVNQDDDSEIGIFHSYDWSNTRKKKNTPEFIPKYNYLTRNEEPRQIYWCFTFTGSDSYPRPDYWSAINYIELDKQISIFHINQISNGLFPSTIINFYNGQATPEQKQQMMMDWENKMSGARNAGKVVMFFNERDQPKTEITPFPVNDADKQYQLMDTTATQKIITAHRVTTPLLFGIRETSGFGSNKDEMTTGLEIFNKQVIQPYQAKINDSITELLSNQMPGVTFEIVPNTPLVAEQASVVTDANATGSTTDVAATALNGAQISSLIDIVMQSAAGAVPVSSAKAIVSAAFPTLPAATIDAIFADVIAGSLQPTEVVQSAFEKKKDDSTVGDALIALGEDENAEWILIDSFNADEEIEHEFAVRTGAARPSAKSEQDAIIDGKYFITRYVYAGSFTHDNMRPFCKKMIEAGKLYRMEDIVAMETVAVNPGWGPNGDDVYDIWRFKGGGNCRHFWEKRIFVDAKGAKINPNDPDAKRIAVALAERMGYKVRNPKYVAQLPEDMPYNGFLPTNPVYGNQ</sequence>
<keyword evidence="1" id="KW-1188">Viral release from host cell</keyword>
<reference evidence="4" key="1">
    <citation type="submission" date="2020-05" db="EMBL/GenBank/DDBJ databases">
        <authorList>
            <person name="Chiriac C."/>
            <person name="Salcher M."/>
            <person name="Ghai R."/>
            <person name="Kavagutti S V."/>
        </authorList>
    </citation>
    <scope>NUCLEOTIDE SEQUENCE</scope>
</reference>
<keyword evidence="2" id="KW-1162">Viral penetration into host cytoplasm</keyword>
<evidence type="ECO:0000256" key="1">
    <source>
        <dbReference type="ARBA" id="ARBA00022950"/>
    </source>
</evidence>
<evidence type="ECO:0000313" key="4">
    <source>
        <dbReference type="EMBL" id="CAB4188241.1"/>
    </source>
</evidence>
<dbReference type="InterPro" id="IPR006944">
    <property type="entry name" value="Phage/GTA_portal"/>
</dbReference>
<evidence type="ECO:0000256" key="2">
    <source>
        <dbReference type="ARBA" id="ARBA00023009"/>
    </source>
</evidence>
<name>A0A6J5R3V2_9CAUD</name>
<keyword evidence="2" id="KW-1171">Viral genome ejection through host cell envelope</keyword>
<gene>
    <name evidence="4" type="ORF">UFOVP1175_4</name>
</gene>